<sequence>MVRSTFEEARSLSWRSSIETVPTSTNRVVVAFEPLRITDQTFHPNFFAPRRAVTAPFLLNDRHRCRYRLRR</sequence>
<name>A0AAD9RPZ2_9HYME</name>
<keyword evidence="2" id="KW-1185">Reference proteome</keyword>
<reference evidence="1" key="2">
    <citation type="journal article" date="2023" name="Commun. Biol.">
        <title>Intrasexual cuticular hydrocarbon dimorphism in a wasp sheds light on hydrocarbon biosynthesis genes in Hymenoptera.</title>
        <authorList>
            <person name="Moris V.C."/>
            <person name="Podsiadlowski L."/>
            <person name="Martin S."/>
            <person name="Oeyen J.P."/>
            <person name="Donath A."/>
            <person name="Petersen M."/>
            <person name="Wilbrandt J."/>
            <person name="Misof B."/>
            <person name="Liedtke D."/>
            <person name="Thamm M."/>
            <person name="Scheiner R."/>
            <person name="Schmitt T."/>
            <person name="Niehuis O."/>
        </authorList>
    </citation>
    <scope>NUCLEOTIDE SEQUENCE</scope>
    <source>
        <strain evidence="1">GBR_01_08_01A</strain>
    </source>
</reference>
<evidence type="ECO:0000313" key="1">
    <source>
        <dbReference type="EMBL" id="KAK2583540.1"/>
    </source>
</evidence>
<proteinExistence type="predicted"/>
<gene>
    <name evidence="1" type="ORF">KPH14_009495</name>
</gene>
<comment type="caution">
    <text evidence="1">The sequence shown here is derived from an EMBL/GenBank/DDBJ whole genome shotgun (WGS) entry which is preliminary data.</text>
</comment>
<reference evidence="1" key="1">
    <citation type="submission" date="2021-08" db="EMBL/GenBank/DDBJ databases">
        <authorList>
            <person name="Misof B."/>
            <person name="Oliver O."/>
            <person name="Podsiadlowski L."/>
            <person name="Donath A."/>
            <person name="Peters R."/>
            <person name="Mayer C."/>
            <person name="Rust J."/>
            <person name="Gunkel S."/>
            <person name="Lesny P."/>
            <person name="Martin S."/>
            <person name="Oeyen J.P."/>
            <person name="Petersen M."/>
            <person name="Panagiotis P."/>
            <person name="Wilbrandt J."/>
            <person name="Tanja T."/>
        </authorList>
    </citation>
    <scope>NUCLEOTIDE SEQUENCE</scope>
    <source>
        <strain evidence="1">GBR_01_08_01A</strain>
        <tissue evidence="1">Thorax + abdomen</tissue>
    </source>
</reference>
<accession>A0AAD9RPZ2</accession>
<dbReference type="EMBL" id="JAIFRP010000030">
    <property type="protein sequence ID" value="KAK2583540.1"/>
    <property type="molecule type" value="Genomic_DNA"/>
</dbReference>
<organism evidence="1 2">
    <name type="scientific">Odynerus spinipes</name>
    <dbReference type="NCBI Taxonomy" id="1348599"/>
    <lineage>
        <taxon>Eukaryota</taxon>
        <taxon>Metazoa</taxon>
        <taxon>Ecdysozoa</taxon>
        <taxon>Arthropoda</taxon>
        <taxon>Hexapoda</taxon>
        <taxon>Insecta</taxon>
        <taxon>Pterygota</taxon>
        <taxon>Neoptera</taxon>
        <taxon>Endopterygota</taxon>
        <taxon>Hymenoptera</taxon>
        <taxon>Apocrita</taxon>
        <taxon>Aculeata</taxon>
        <taxon>Vespoidea</taxon>
        <taxon>Vespidae</taxon>
        <taxon>Eumeninae</taxon>
        <taxon>Odynerus</taxon>
    </lineage>
</organism>
<protein>
    <submittedName>
        <fullName evidence="1">Uncharacterized protein</fullName>
    </submittedName>
</protein>
<dbReference type="AlphaFoldDB" id="A0AAD9RPZ2"/>
<dbReference type="Proteomes" id="UP001258017">
    <property type="component" value="Unassembled WGS sequence"/>
</dbReference>
<evidence type="ECO:0000313" key="2">
    <source>
        <dbReference type="Proteomes" id="UP001258017"/>
    </source>
</evidence>